<evidence type="ECO:0000313" key="7">
    <source>
        <dbReference type="Proteomes" id="UP000015101"/>
    </source>
</evidence>
<dbReference type="GeneID" id="20217197"/>
<dbReference type="HOGENOM" id="CLU_1499954_0_0_1"/>
<feature type="domain" description="USP" evidence="4">
    <location>
        <begin position="1"/>
        <end position="135"/>
    </location>
</feature>
<dbReference type="KEGG" id="hro:HELRODRAFT_91135"/>
<dbReference type="PANTHER" id="PTHR21646:SF35">
    <property type="match status" value="1"/>
</dbReference>
<keyword evidence="3" id="KW-0472">Membrane</keyword>
<dbReference type="Gene3D" id="3.90.70.10">
    <property type="entry name" value="Cysteine proteinases"/>
    <property type="match status" value="1"/>
</dbReference>
<dbReference type="Proteomes" id="UP000015101">
    <property type="component" value="Unassembled WGS sequence"/>
</dbReference>
<sequence>EILDLNNPWFCPSCHRNQCAKQTMFIWRCPDTLIVHLKRFVYKDLASLKIDTEVAFPIEGLDLTHHVCNLQQLQLLYDLQSCICHTGGANAGHYTSYAKNVLNGKWYHYNDEMVLERAPSGLDFKKAYVLFYQRRGYSFIHSLIHSFTHSFIHSFIHSLIHSFISFFHSFMFLVVRMMAV</sequence>
<dbReference type="eggNOG" id="KOG1870">
    <property type="taxonomic scope" value="Eukaryota"/>
</dbReference>
<keyword evidence="3" id="KW-1133">Transmembrane helix</keyword>
<dbReference type="OrthoDB" id="2248014at2759"/>
<dbReference type="GO" id="GO:0016579">
    <property type="term" value="P:protein deubiquitination"/>
    <property type="evidence" value="ECO:0007669"/>
    <property type="project" value="InterPro"/>
</dbReference>
<evidence type="ECO:0000313" key="5">
    <source>
        <dbReference type="EMBL" id="ESN90040.1"/>
    </source>
</evidence>
<comment type="catalytic activity">
    <reaction evidence="1">
        <text>Thiol-dependent hydrolysis of ester, thioester, amide, peptide and isopeptide bonds formed by the C-terminal Gly of ubiquitin (a 76-residue protein attached to proteins as an intracellular targeting signal).</text>
        <dbReference type="EC" id="3.4.19.12"/>
    </reaction>
</comment>
<dbReference type="EMBL" id="KB097783">
    <property type="protein sequence ID" value="ESN90040.1"/>
    <property type="molecule type" value="Genomic_DNA"/>
</dbReference>
<dbReference type="InterPro" id="IPR001394">
    <property type="entry name" value="Peptidase_C19_UCH"/>
</dbReference>
<evidence type="ECO:0000313" key="6">
    <source>
        <dbReference type="EnsemblMetazoa" id="HelroP91135"/>
    </source>
</evidence>
<reference evidence="6" key="3">
    <citation type="submission" date="2015-06" db="UniProtKB">
        <authorList>
            <consortium name="EnsemblMetazoa"/>
        </authorList>
    </citation>
    <scope>IDENTIFICATION</scope>
</reference>
<reference evidence="7" key="1">
    <citation type="submission" date="2012-12" db="EMBL/GenBank/DDBJ databases">
        <authorList>
            <person name="Hellsten U."/>
            <person name="Grimwood J."/>
            <person name="Chapman J.A."/>
            <person name="Shapiro H."/>
            <person name="Aerts A."/>
            <person name="Otillar R.P."/>
            <person name="Terry A.Y."/>
            <person name="Boore J.L."/>
            <person name="Simakov O."/>
            <person name="Marletaz F."/>
            <person name="Cho S.-J."/>
            <person name="Edsinger-Gonzales E."/>
            <person name="Havlak P."/>
            <person name="Kuo D.-H."/>
            <person name="Larsson T."/>
            <person name="Lv J."/>
            <person name="Arendt D."/>
            <person name="Savage R."/>
            <person name="Osoegawa K."/>
            <person name="de Jong P."/>
            <person name="Lindberg D.R."/>
            <person name="Seaver E.C."/>
            <person name="Weisblat D.A."/>
            <person name="Putnam N.H."/>
            <person name="Grigoriev I.V."/>
            <person name="Rokhsar D.S."/>
        </authorList>
    </citation>
    <scope>NUCLEOTIDE SEQUENCE</scope>
</reference>
<dbReference type="InterPro" id="IPR050185">
    <property type="entry name" value="Ub_carboxyl-term_hydrolase"/>
</dbReference>
<dbReference type="SUPFAM" id="SSF54001">
    <property type="entry name" value="Cysteine proteinases"/>
    <property type="match status" value="1"/>
</dbReference>
<dbReference type="GO" id="GO:0004843">
    <property type="term" value="F:cysteine-type deubiquitinase activity"/>
    <property type="evidence" value="ECO:0007669"/>
    <property type="project" value="UniProtKB-EC"/>
</dbReference>
<evidence type="ECO:0000259" key="4">
    <source>
        <dbReference type="PROSITE" id="PS50235"/>
    </source>
</evidence>
<dbReference type="STRING" id="6412.T1G800"/>
<keyword evidence="3" id="KW-0812">Transmembrane</keyword>
<dbReference type="RefSeq" id="XP_009031908.1">
    <property type="nucleotide sequence ID" value="XM_009033660.1"/>
</dbReference>
<dbReference type="CTD" id="20217197"/>
<organism evidence="6 7">
    <name type="scientific">Helobdella robusta</name>
    <name type="common">Californian leech</name>
    <dbReference type="NCBI Taxonomy" id="6412"/>
    <lineage>
        <taxon>Eukaryota</taxon>
        <taxon>Metazoa</taxon>
        <taxon>Spiralia</taxon>
        <taxon>Lophotrochozoa</taxon>
        <taxon>Annelida</taxon>
        <taxon>Clitellata</taxon>
        <taxon>Hirudinea</taxon>
        <taxon>Rhynchobdellida</taxon>
        <taxon>Glossiphoniidae</taxon>
        <taxon>Helobdella</taxon>
    </lineage>
</organism>
<proteinExistence type="predicted"/>
<dbReference type="PROSITE" id="PS50235">
    <property type="entry name" value="USP_3"/>
    <property type="match status" value="1"/>
</dbReference>
<evidence type="ECO:0000256" key="2">
    <source>
        <dbReference type="ARBA" id="ARBA00012759"/>
    </source>
</evidence>
<dbReference type="Pfam" id="PF00443">
    <property type="entry name" value="UCH"/>
    <property type="match status" value="1"/>
</dbReference>
<protein>
    <recommendedName>
        <fullName evidence="2">ubiquitinyl hydrolase 1</fullName>
        <ecNumber evidence="2">3.4.19.12</ecNumber>
    </recommendedName>
</protein>
<dbReference type="InterPro" id="IPR038765">
    <property type="entry name" value="Papain-like_cys_pep_sf"/>
</dbReference>
<dbReference type="OMA" id="HYNDEMV"/>
<feature type="transmembrane region" description="Helical" evidence="3">
    <location>
        <begin position="155"/>
        <end position="175"/>
    </location>
</feature>
<dbReference type="EC" id="3.4.19.12" evidence="2"/>
<name>T1G800_HELRO</name>
<evidence type="ECO:0000256" key="1">
    <source>
        <dbReference type="ARBA" id="ARBA00000707"/>
    </source>
</evidence>
<dbReference type="PANTHER" id="PTHR21646">
    <property type="entry name" value="UBIQUITIN CARBOXYL-TERMINAL HYDROLASE"/>
    <property type="match status" value="1"/>
</dbReference>
<keyword evidence="7" id="KW-1185">Reference proteome</keyword>
<dbReference type="EnsemblMetazoa" id="HelroT91135">
    <property type="protein sequence ID" value="HelroP91135"/>
    <property type="gene ID" value="HelroG91135"/>
</dbReference>
<dbReference type="AlphaFoldDB" id="T1G800"/>
<gene>
    <name evidence="6" type="primary">20217197</name>
    <name evidence="5" type="ORF">HELRODRAFT_91135</name>
</gene>
<dbReference type="InParanoid" id="T1G800"/>
<accession>T1G800</accession>
<evidence type="ECO:0000256" key="3">
    <source>
        <dbReference type="SAM" id="Phobius"/>
    </source>
</evidence>
<dbReference type="InterPro" id="IPR028889">
    <property type="entry name" value="USP"/>
</dbReference>
<dbReference type="EMBL" id="AMQM01008480">
    <property type="status" value="NOT_ANNOTATED_CDS"/>
    <property type="molecule type" value="Genomic_DNA"/>
</dbReference>
<reference evidence="5 7" key="2">
    <citation type="journal article" date="2013" name="Nature">
        <title>Insights into bilaterian evolution from three spiralian genomes.</title>
        <authorList>
            <person name="Simakov O."/>
            <person name="Marletaz F."/>
            <person name="Cho S.J."/>
            <person name="Edsinger-Gonzales E."/>
            <person name="Havlak P."/>
            <person name="Hellsten U."/>
            <person name="Kuo D.H."/>
            <person name="Larsson T."/>
            <person name="Lv J."/>
            <person name="Arendt D."/>
            <person name="Savage R."/>
            <person name="Osoegawa K."/>
            <person name="de Jong P."/>
            <person name="Grimwood J."/>
            <person name="Chapman J.A."/>
            <person name="Shapiro H."/>
            <person name="Aerts A."/>
            <person name="Otillar R.P."/>
            <person name="Terry A.Y."/>
            <person name="Boore J.L."/>
            <person name="Grigoriev I.V."/>
            <person name="Lindberg D.R."/>
            <person name="Seaver E.C."/>
            <person name="Weisblat D.A."/>
            <person name="Putnam N.H."/>
            <person name="Rokhsar D.S."/>
        </authorList>
    </citation>
    <scope>NUCLEOTIDE SEQUENCE</scope>
</reference>